<evidence type="ECO:0000313" key="3">
    <source>
        <dbReference type="Proteomes" id="UP001151760"/>
    </source>
</evidence>
<dbReference type="GO" id="GO:0003964">
    <property type="term" value="F:RNA-directed DNA polymerase activity"/>
    <property type="evidence" value="ECO:0007669"/>
    <property type="project" value="UniProtKB-KW"/>
</dbReference>
<keyword evidence="2" id="KW-0808">Transferase</keyword>
<reference evidence="2" key="1">
    <citation type="journal article" date="2022" name="Int. J. Mol. Sci.">
        <title>Draft Genome of Tanacetum Coccineum: Genomic Comparison of Closely Related Tanacetum-Family Plants.</title>
        <authorList>
            <person name="Yamashiro T."/>
            <person name="Shiraishi A."/>
            <person name="Nakayama K."/>
            <person name="Satake H."/>
        </authorList>
    </citation>
    <scope>NUCLEOTIDE SEQUENCE</scope>
</reference>
<dbReference type="Proteomes" id="UP001151760">
    <property type="component" value="Unassembled WGS sequence"/>
</dbReference>
<organism evidence="2 3">
    <name type="scientific">Tanacetum coccineum</name>
    <dbReference type="NCBI Taxonomy" id="301880"/>
    <lineage>
        <taxon>Eukaryota</taxon>
        <taxon>Viridiplantae</taxon>
        <taxon>Streptophyta</taxon>
        <taxon>Embryophyta</taxon>
        <taxon>Tracheophyta</taxon>
        <taxon>Spermatophyta</taxon>
        <taxon>Magnoliopsida</taxon>
        <taxon>eudicotyledons</taxon>
        <taxon>Gunneridae</taxon>
        <taxon>Pentapetalae</taxon>
        <taxon>asterids</taxon>
        <taxon>campanulids</taxon>
        <taxon>Asterales</taxon>
        <taxon>Asteraceae</taxon>
        <taxon>Asteroideae</taxon>
        <taxon>Anthemideae</taxon>
        <taxon>Anthemidinae</taxon>
        <taxon>Tanacetum</taxon>
    </lineage>
</organism>
<dbReference type="Pfam" id="PF13966">
    <property type="entry name" value="zf-RVT"/>
    <property type="match status" value="1"/>
</dbReference>
<reference evidence="2" key="2">
    <citation type="submission" date="2022-01" db="EMBL/GenBank/DDBJ databases">
        <authorList>
            <person name="Yamashiro T."/>
            <person name="Shiraishi A."/>
            <person name="Satake H."/>
            <person name="Nakayama K."/>
        </authorList>
    </citation>
    <scope>NUCLEOTIDE SEQUENCE</scope>
</reference>
<proteinExistence type="predicted"/>
<gene>
    <name evidence="2" type="ORF">Tco_1094496</name>
</gene>
<dbReference type="EMBL" id="BQNB010020726">
    <property type="protein sequence ID" value="GJT98978.1"/>
    <property type="molecule type" value="Genomic_DNA"/>
</dbReference>
<comment type="caution">
    <text evidence="2">The sequence shown here is derived from an EMBL/GenBank/DDBJ whole genome shotgun (WGS) entry which is preliminary data.</text>
</comment>
<keyword evidence="2" id="KW-0695">RNA-directed DNA polymerase</keyword>
<evidence type="ECO:0000313" key="2">
    <source>
        <dbReference type="EMBL" id="GJT98978.1"/>
    </source>
</evidence>
<keyword evidence="3" id="KW-1185">Reference proteome</keyword>
<name>A0ABQ5II44_9ASTR</name>
<keyword evidence="2" id="KW-0548">Nucleotidyltransferase</keyword>
<evidence type="ECO:0000259" key="1">
    <source>
        <dbReference type="Pfam" id="PF13966"/>
    </source>
</evidence>
<accession>A0ABQ5II44</accession>
<feature type="domain" description="Reverse transcriptase zinc-binding" evidence="1">
    <location>
        <begin position="15"/>
        <end position="98"/>
    </location>
</feature>
<protein>
    <submittedName>
        <fullName evidence="2">RNA-directed DNA polymerase, eukaryota, reverse transcriptase zinc-binding domain protein</fullName>
    </submittedName>
</protein>
<dbReference type="InterPro" id="IPR026960">
    <property type="entry name" value="RVT-Znf"/>
</dbReference>
<sequence>MHDRWSWSLVGSGDFSVSSVRKFIDDVLLPKTSTKTSWIKAVPIKINVHAWKVKHDYLPTRFKISCRGMEIDSILCPLCECSAESSRHLFFSCKFVSDVMRKISRWWDMEYQELNSFEDWRQWISTLRMPSKLKQSYEVICILFGW</sequence>